<dbReference type="EMBL" id="BSYO01000010">
    <property type="protein sequence ID" value="GMH11070.1"/>
    <property type="molecule type" value="Genomic_DNA"/>
</dbReference>
<keyword evidence="11" id="KW-1133">Transmembrane helix</keyword>
<dbReference type="AlphaFoldDB" id="A0AAD3XNT8"/>
<keyword evidence="8" id="KW-0449">Lipoprotein</keyword>
<accession>A0AAD3XNT8</accession>
<dbReference type="SUPFAM" id="SSF49503">
    <property type="entry name" value="Cupredoxins"/>
    <property type="match status" value="1"/>
</dbReference>
<feature type="signal peptide" evidence="12">
    <location>
        <begin position="1"/>
        <end position="23"/>
    </location>
</feature>
<dbReference type="FunFam" id="2.60.40.420:FF:000010">
    <property type="entry name" value="Early nodulin-like protein 1"/>
    <property type="match status" value="1"/>
</dbReference>
<dbReference type="CDD" id="cd11019">
    <property type="entry name" value="OsENODL1_like"/>
    <property type="match status" value="1"/>
</dbReference>
<feature type="transmembrane region" description="Helical" evidence="11">
    <location>
        <begin position="185"/>
        <end position="209"/>
    </location>
</feature>
<name>A0AAD3XNT8_NEPGR</name>
<evidence type="ECO:0000256" key="6">
    <source>
        <dbReference type="ARBA" id="ARBA00023157"/>
    </source>
</evidence>
<dbReference type="PANTHER" id="PTHR33021:SF185">
    <property type="entry name" value="EARLY NODULIN-LIKE PROTEIN 3-RELATED"/>
    <property type="match status" value="1"/>
</dbReference>
<evidence type="ECO:0000256" key="9">
    <source>
        <dbReference type="ARBA" id="ARBA00035011"/>
    </source>
</evidence>
<keyword evidence="6" id="KW-1015">Disulfide bond</keyword>
<evidence type="ECO:0000313" key="14">
    <source>
        <dbReference type="EMBL" id="GMH11070.1"/>
    </source>
</evidence>
<dbReference type="PROSITE" id="PS51485">
    <property type="entry name" value="PHYTOCYANIN"/>
    <property type="match status" value="1"/>
</dbReference>
<evidence type="ECO:0000256" key="1">
    <source>
        <dbReference type="ARBA" id="ARBA00004609"/>
    </source>
</evidence>
<keyword evidence="15" id="KW-1185">Reference proteome</keyword>
<dbReference type="InterPro" id="IPR008972">
    <property type="entry name" value="Cupredoxin"/>
</dbReference>
<keyword evidence="7" id="KW-0325">Glycoprotein</keyword>
<dbReference type="GO" id="GO:0009055">
    <property type="term" value="F:electron transfer activity"/>
    <property type="evidence" value="ECO:0007669"/>
    <property type="project" value="InterPro"/>
</dbReference>
<protein>
    <recommendedName>
        <fullName evidence="13">Phytocyanin domain-containing protein</fullName>
    </recommendedName>
</protein>
<gene>
    <name evidence="14" type="ORF">Nepgr_012911</name>
</gene>
<evidence type="ECO:0000256" key="8">
    <source>
        <dbReference type="ARBA" id="ARBA00023288"/>
    </source>
</evidence>
<reference evidence="14" key="1">
    <citation type="submission" date="2023-05" db="EMBL/GenBank/DDBJ databases">
        <title>Nepenthes gracilis genome sequencing.</title>
        <authorList>
            <person name="Fukushima K."/>
        </authorList>
    </citation>
    <scope>NUCLEOTIDE SEQUENCE</scope>
    <source>
        <strain evidence="14">SING2019-196</strain>
    </source>
</reference>
<comment type="caution">
    <text evidence="14">The sequence shown here is derived from an EMBL/GenBank/DDBJ whole genome shotgun (WGS) entry which is preliminary data.</text>
</comment>
<feature type="chain" id="PRO_5042211180" description="Phytocyanin domain-containing protein" evidence="12">
    <location>
        <begin position="24"/>
        <end position="210"/>
    </location>
</feature>
<dbReference type="InterPro" id="IPR039391">
    <property type="entry name" value="Phytocyanin-like"/>
</dbReference>
<evidence type="ECO:0000256" key="7">
    <source>
        <dbReference type="ARBA" id="ARBA00023180"/>
    </source>
</evidence>
<dbReference type="InterPro" id="IPR003245">
    <property type="entry name" value="Phytocyanin_dom"/>
</dbReference>
<comment type="similarity">
    <text evidence="9">Belongs to the early nodulin-like (ENODL) family.</text>
</comment>
<keyword evidence="11" id="KW-0812">Transmembrane</keyword>
<evidence type="ECO:0000256" key="12">
    <source>
        <dbReference type="SAM" id="SignalP"/>
    </source>
</evidence>
<dbReference type="InterPro" id="IPR041846">
    <property type="entry name" value="ENL_dom"/>
</dbReference>
<evidence type="ECO:0000256" key="3">
    <source>
        <dbReference type="ARBA" id="ARBA00022622"/>
    </source>
</evidence>
<feature type="domain" description="Phytocyanin" evidence="13">
    <location>
        <begin position="24"/>
        <end position="125"/>
    </location>
</feature>
<proteinExistence type="inferred from homology"/>
<keyword evidence="3" id="KW-0336">GPI-anchor</keyword>
<keyword evidence="5 11" id="KW-0472">Membrane</keyword>
<comment type="subcellular location">
    <subcellularLocation>
        <location evidence="1">Cell membrane</location>
        <topology evidence="1">Lipid-anchor</topology>
        <topology evidence="1">GPI-anchor</topology>
    </subcellularLocation>
</comment>
<evidence type="ECO:0000313" key="15">
    <source>
        <dbReference type="Proteomes" id="UP001279734"/>
    </source>
</evidence>
<sequence length="210" mass="22307">MESEHFLRCVVVLLMVFLGSSEGRRFYVGSRDGWVVSPYESYNHWAERNRFQVNDTLFFKYKKERDSVLVVTMENYYKCNATRPLKSLTEGDSELKLDRSGPFFFISGNADHCGRGQKLIVTVLAVRHRAPPAAPSPSPSLSPSPPAQTPGAASPTVVQPPANAPSGVEAPSPAPAPAASHAASFGGSVGLVLGLAGGVTLVLAGIVGLV</sequence>
<feature type="region of interest" description="Disordered" evidence="10">
    <location>
        <begin position="131"/>
        <end position="180"/>
    </location>
</feature>
<feature type="compositionally biased region" description="Pro residues" evidence="10">
    <location>
        <begin position="132"/>
        <end position="148"/>
    </location>
</feature>
<evidence type="ECO:0000259" key="13">
    <source>
        <dbReference type="PROSITE" id="PS51485"/>
    </source>
</evidence>
<dbReference type="PANTHER" id="PTHR33021">
    <property type="entry name" value="BLUE COPPER PROTEIN"/>
    <property type="match status" value="1"/>
</dbReference>
<keyword evidence="4 12" id="KW-0732">Signal</keyword>
<dbReference type="GO" id="GO:0098552">
    <property type="term" value="C:side of membrane"/>
    <property type="evidence" value="ECO:0007669"/>
    <property type="project" value="UniProtKB-KW"/>
</dbReference>
<organism evidence="14 15">
    <name type="scientific">Nepenthes gracilis</name>
    <name type="common">Slender pitcher plant</name>
    <dbReference type="NCBI Taxonomy" id="150966"/>
    <lineage>
        <taxon>Eukaryota</taxon>
        <taxon>Viridiplantae</taxon>
        <taxon>Streptophyta</taxon>
        <taxon>Embryophyta</taxon>
        <taxon>Tracheophyta</taxon>
        <taxon>Spermatophyta</taxon>
        <taxon>Magnoliopsida</taxon>
        <taxon>eudicotyledons</taxon>
        <taxon>Gunneridae</taxon>
        <taxon>Pentapetalae</taxon>
        <taxon>Caryophyllales</taxon>
        <taxon>Nepenthaceae</taxon>
        <taxon>Nepenthes</taxon>
    </lineage>
</organism>
<dbReference type="Pfam" id="PF02298">
    <property type="entry name" value="Cu_bind_like"/>
    <property type="match status" value="1"/>
</dbReference>
<feature type="compositionally biased region" description="Low complexity" evidence="10">
    <location>
        <begin position="164"/>
        <end position="180"/>
    </location>
</feature>
<evidence type="ECO:0000256" key="2">
    <source>
        <dbReference type="ARBA" id="ARBA00022475"/>
    </source>
</evidence>
<dbReference type="Gene3D" id="2.60.40.420">
    <property type="entry name" value="Cupredoxins - blue copper proteins"/>
    <property type="match status" value="1"/>
</dbReference>
<evidence type="ECO:0000256" key="4">
    <source>
        <dbReference type="ARBA" id="ARBA00022729"/>
    </source>
</evidence>
<dbReference type="GO" id="GO:0005886">
    <property type="term" value="C:plasma membrane"/>
    <property type="evidence" value="ECO:0007669"/>
    <property type="project" value="UniProtKB-SubCell"/>
</dbReference>
<evidence type="ECO:0000256" key="10">
    <source>
        <dbReference type="SAM" id="MobiDB-lite"/>
    </source>
</evidence>
<dbReference type="Proteomes" id="UP001279734">
    <property type="component" value="Unassembled WGS sequence"/>
</dbReference>
<keyword evidence="2" id="KW-1003">Cell membrane</keyword>
<evidence type="ECO:0000256" key="5">
    <source>
        <dbReference type="ARBA" id="ARBA00023136"/>
    </source>
</evidence>
<evidence type="ECO:0000256" key="11">
    <source>
        <dbReference type="SAM" id="Phobius"/>
    </source>
</evidence>